<sequence>MSKHKKIDSYFKRKPSDKDNEDDIASISLPQQNSSFGQVVQPDQQPSKVQKVSIGEHDINSLERDPGKRPQIWEYPVNQRDEIRRAYLNWGPYQCDVEDYPLNKDKNPRRFQSTWLKMFPSWLEYSIVNDAAYCLPCYLFSNKPSAQAGSDVFTRKGFRAWKKVNAGKNCAFLIHLGGSPHNNAIKACFDLLNQSGHIRNIFNVQSSDQIKQNRLRLRSSIDSIRWLTFQACAFRGHDETPQSKNRGNFLELIKLLASYNDELAKVVLENAPYNSKYTSHIIQKEIMHIMSSKVRRYIRDEIGDSKFCIVIDESCDESQREQMAIVLRFVDKNGYIQERFFDIVHVKDTTSITLKKAICGVLSQHNLDVSNIRGQGYDGASNMRGEWNGLQALFLKDCSHAYYTGPYEITTRWTMVMKFRLLPWKPALVFTGISVMGVNPENGKFCSHVDFWDSIQKNDYFSLEGLLEVIKQVRQYDPFIVVETNGDKLSGSTGFNDVAGYIFGKNSTTEKIPMTTPVFTEAIDTELSKVSIQIVLPSDKERESLPDPKQETVSLRKVEGGIAAVAKFSGKPADDIVREKEKTLRSNIIKDGLKPQIGCLFARYNDPGRTWSFIMVWYKTCLNAVN</sequence>
<dbReference type="InterPro" id="IPR025398">
    <property type="entry name" value="DUF4371"/>
</dbReference>
<keyword evidence="5" id="KW-1185">Reference proteome</keyword>
<dbReference type="AlphaFoldDB" id="A0A4P1QXP0"/>
<dbReference type="Proteomes" id="UP000188354">
    <property type="component" value="Chromosome LG15"/>
</dbReference>
<evidence type="ECO:0000259" key="3">
    <source>
        <dbReference type="SMART" id="SM00597"/>
    </source>
</evidence>
<proteinExistence type="inferred from homology"/>
<gene>
    <name evidence="4" type="ORF">TanjilG_28948</name>
</gene>
<evidence type="ECO:0000256" key="1">
    <source>
        <dbReference type="ARBA" id="ARBA00009817"/>
    </source>
</evidence>
<feature type="compositionally biased region" description="Basic and acidic residues" evidence="2">
    <location>
        <begin position="7"/>
        <end position="18"/>
    </location>
</feature>
<dbReference type="Gene3D" id="3.20.80.10">
    <property type="entry name" value="Regulatory factor, effector binding domain"/>
    <property type="match status" value="1"/>
</dbReference>
<dbReference type="PANTHER" id="PTHR45749">
    <property type="match status" value="1"/>
</dbReference>
<dbReference type="SMART" id="SM00597">
    <property type="entry name" value="ZnF_TTF"/>
    <property type="match status" value="1"/>
</dbReference>
<dbReference type="PANTHER" id="PTHR45749:SF37">
    <property type="entry name" value="OS05G0311600 PROTEIN"/>
    <property type="match status" value="1"/>
</dbReference>
<dbReference type="EMBL" id="CM007375">
    <property type="protein sequence ID" value="OIV97197.1"/>
    <property type="molecule type" value="Genomic_DNA"/>
</dbReference>
<dbReference type="InterPro" id="IPR011256">
    <property type="entry name" value="Reg_factor_effector_dom_sf"/>
</dbReference>
<evidence type="ECO:0000313" key="5">
    <source>
        <dbReference type="Proteomes" id="UP000188354"/>
    </source>
</evidence>
<accession>A0A4P1QXP0</accession>
<dbReference type="InterPro" id="IPR018790">
    <property type="entry name" value="DUF2358"/>
</dbReference>
<name>A0A4P1QXP0_LUPAN</name>
<dbReference type="SUPFAM" id="SSF55136">
    <property type="entry name" value="Probable bacterial effector-binding domain"/>
    <property type="match status" value="1"/>
</dbReference>
<reference evidence="4 5" key="1">
    <citation type="journal article" date="2017" name="Plant Biotechnol. J.">
        <title>A comprehensive draft genome sequence for lupin (Lupinus angustifolius), an emerging health food: insights into plant-microbe interactions and legume evolution.</title>
        <authorList>
            <person name="Hane J.K."/>
            <person name="Ming Y."/>
            <person name="Kamphuis L.G."/>
            <person name="Nelson M.N."/>
            <person name="Garg G."/>
            <person name="Atkins C.A."/>
            <person name="Bayer P.E."/>
            <person name="Bravo A."/>
            <person name="Bringans S."/>
            <person name="Cannon S."/>
            <person name="Edwards D."/>
            <person name="Foley R."/>
            <person name="Gao L.L."/>
            <person name="Harrison M.J."/>
            <person name="Huang W."/>
            <person name="Hurgobin B."/>
            <person name="Li S."/>
            <person name="Liu C.W."/>
            <person name="McGrath A."/>
            <person name="Morahan G."/>
            <person name="Murray J."/>
            <person name="Weller J."/>
            <person name="Jian J."/>
            <person name="Singh K.B."/>
        </authorList>
    </citation>
    <scope>NUCLEOTIDE SEQUENCE [LARGE SCALE GENOMIC DNA]</scope>
    <source>
        <strain evidence="5">cv. Tanjil</strain>
        <tissue evidence="4">Whole plant</tissue>
    </source>
</reference>
<dbReference type="Gramene" id="OIV97197">
    <property type="protein sequence ID" value="OIV97197"/>
    <property type="gene ID" value="TanjilG_28948"/>
</dbReference>
<evidence type="ECO:0000256" key="2">
    <source>
        <dbReference type="SAM" id="MobiDB-lite"/>
    </source>
</evidence>
<organism evidence="4 5">
    <name type="scientific">Lupinus angustifolius</name>
    <name type="common">Narrow-leaved blue lupine</name>
    <dbReference type="NCBI Taxonomy" id="3871"/>
    <lineage>
        <taxon>Eukaryota</taxon>
        <taxon>Viridiplantae</taxon>
        <taxon>Streptophyta</taxon>
        <taxon>Embryophyta</taxon>
        <taxon>Tracheophyta</taxon>
        <taxon>Spermatophyta</taxon>
        <taxon>Magnoliopsida</taxon>
        <taxon>eudicotyledons</taxon>
        <taxon>Gunneridae</taxon>
        <taxon>Pentapetalae</taxon>
        <taxon>rosids</taxon>
        <taxon>fabids</taxon>
        <taxon>Fabales</taxon>
        <taxon>Fabaceae</taxon>
        <taxon>Papilionoideae</taxon>
        <taxon>50 kb inversion clade</taxon>
        <taxon>genistoids sensu lato</taxon>
        <taxon>core genistoids</taxon>
        <taxon>Genisteae</taxon>
        <taxon>Lupinus</taxon>
    </lineage>
</organism>
<evidence type="ECO:0000313" key="4">
    <source>
        <dbReference type="EMBL" id="OIV97197.1"/>
    </source>
</evidence>
<dbReference type="FunFam" id="3.20.80.10:FF:000008">
    <property type="entry name" value="SOUL heme-binding protein"/>
    <property type="match status" value="1"/>
</dbReference>
<dbReference type="SUPFAM" id="SSF54427">
    <property type="entry name" value="NTF2-like"/>
    <property type="match status" value="1"/>
</dbReference>
<dbReference type="Pfam" id="PF10184">
    <property type="entry name" value="DUF2358"/>
    <property type="match status" value="1"/>
</dbReference>
<dbReference type="STRING" id="3871.A0A4P1QXP0"/>
<dbReference type="InterPro" id="IPR032710">
    <property type="entry name" value="NTF2-like_dom_sf"/>
</dbReference>
<dbReference type="InterPro" id="IPR006580">
    <property type="entry name" value="Znf_TTF"/>
</dbReference>
<dbReference type="Pfam" id="PF14291">
    <property type="entry name" value="DUF4371"/>
    <property type="match status" value="1"/>
</dbReference>
<dbReference type="Pfam" id="PF04832">
    <property type="entry name" value="SOUL"/>
    <property type="match status" value="1"/>
</dbReference>
<feature type="domain" description="TTF-type" evidence="3">
    <location>
        <begin position="107"/>
        <end position="204"/>
    </location>
</feature>
<protein>
    <recommendedName>
        <fullName evidence="3">TTF-type domain-containing protein</fullName>
    </recommendedName>
</protein>
<comment type="similarity">
    <text evidence="1">Belongs to the HEBP family.</text>
</comment>
<feature type="region of interest" description="Disordered" evidence="2">
    <location>
        <begin position="1"/>
        <end position="24"/>
    </location>
</feature>
<dbReference type="InterPro" id="IPR006917">
    <property type="entry name" value="SOUL_heme-bd"/>
</dbReference>